<evidence type="ECO:0000256" key="1">
    <source>
        <dbReference type="ARBA" id="ARBA00004533"/>
    </source>
</evidence>
<keyword evidence="6" id="KW-0012">Acyltransferase</keyword>
<evidence type="ECO:0000256" key="5">
    <source>
        <dbReference type="ARBA" id="ARBA00023136"/>
    </source>
</evidence>
<keyword evidence="2" id="KW-1003">Cell membrane</keyword>
<evidence type="ECO:0000313" key="9">
    <source>
        <dbReference type="Proteomes" id="UP001297600"/>
    </source>
</evidence>
<accession>A0ABS9MQY1</accession>
<feature type="domain" description="Glycosyltransferase 2-like" evidence="7">
    <location>
        <begin position="12"/>
        <end position="170"/>
    </location>
</feature>
<comment type="caution">
    <text evidence="8">The sequence shown here is derived from an EMBL/GenBank/DDBJ whole genome shotgun (WGS) entry which is preliminary data.</text>
</comment>
<dbReference type="InterPro" id="IPR004960">
    <property type="entry name" value="LipA_acyltrans"/>
</dbReference>
<evidence type="ECO:0000313" key="8">
    <source>
        <dbReference type="EMBL" id="MCG5031026.1"/>
    </source>
</evidence>
<keyword evidence="5" id="KW-0472">Membrane</keyword>
<keyword evidence="4" id="KW-0808">Transferase</keyword>
<dbReference type="PANTHER" id="PTHR10859">
    <property type="entry name" value="GLYCOSYL TRANSFERASE"/>
    <property type="match status" value="1"/>
</dbReference>
<dbReference type="Pfam" id="PF00535">
    <property type="entry name" value="Glycos_transf_2"/>
    <property type="match status" value="1"/>
</dbReference>
<name>A0ABS9MQY1_9BURK</name>
<dbReference type="RefSeq" id="WP_237978679.1">
    <property type="nucleotide sequence ID" value="NZ_JAKNCT010000006.1"/>
</dbReference>
<evidence type="ECO:0000256" key="4">
    <source>
        <dbReference type="ARBA" id="ARBA00022679"/>
    </source>
</evidence>
<dbReference type="InterPro" id="IPR001173">
    <property type="entry name" value="Glyco_trans_2-like"/>
</dbReference>
<sequence>MMKEASEFRPAVLIPCYNHGATLGRVLEKVSRLELPCLVVDDGSDGENRRLIDEAVAARPFCSLERRAANGGKGAAVMQGVEALAVRGYTHVLQVDADLQHNLADAPLLLERARRRPEALVSGLPVYDESAPLGRRIGRAITQFWVRLETLSTDIRDSMCGFRVYPVSAFMRVIRAGRPGGRMDFDIEILVRLHWAGVPMEFVPTRVVYPEGGVSHFDYLRDNLRISAMHTKLMLEAPAHWLSRLRGSRRASGGWEVQPERHGAPGIRILLWIYRRFGRGVFRAVLRPVVFFYWATGTEGRRESGRYLRLVRGFAAARGVMSSPCEPLTSYRHFLHFGEALLDRILAWNGEFSLSRDIVLDQGADRALAVRGGARGKLLLTSHYGVPEVCRALAWRDAGTPVTVVLFEGNAQAFRKELEKEAGLSRLTVISAADFGLGTAAELESRIRRGEWVAMAADRLPAGAARARKERFIRVPFLGRPACFPAGPYILASLLDCEVDTLFACREGNRFRVSCAKLADRVSLPRLEREQALKRFAEAFASRLEEQVLRQPLEWFNFYDFWAEPRRKSPEPMRDLGRPLQK</sequence>
<evidence type="ECO:0000259" key="7">
    <source>
        <dbReference type="Pfam" id="PF00535"/>
    </source>
</evidence>
<dbReference type="EMBL" id="JAKNCT010000006">
    <property type="protein sequence ID" value="MCG5031026.1"/>
    <property type="molecule type" value="Genomic_DNA"/>
</dbReference>
<dbReference type="Proteomes" id="UP001297600">
    <property type="component" value="Unassembled WGS sequence"/>
</dbReference>
<dbReference type="CDD" id="cd04179">
    <property type="entry name" value="DPM_DPG-synthase_like"/>
    <property type="match status" value="1"/>
</dbReference>
<protein>
    <submittedName>
        <fullName evidence="8">Glycosyltransferase family 2 protein</fullName>
    </submittedName>
</protein>
<evidence type="ECO:0000256" key="2">
    <source>
        <dbReference type="ARBA" id="ARBA00022475"/>
    </source>
</evidence>
<proteinExistence type="predicted"/>
<keyword evidence="9" id="KW-1185">Reference proteome</keyword>
<keyword evidence="3" id="KW-0997">Cell inner membrane</keyword>
<dbReference type="Gene3D" id="3.90.550.10">
    <property type="entry name" value="Spore Coat Polysaccharide Biosynthesis Protein SpsA, Chain A"/>
    <property type="match status" value="1"/>
</dbReference>
<evidence type="ECO:0000256" key="3">
    <source>
        <dbReference type="ARBA" id="ARBA00022519"/>
    </source>
</evidence>
<dbReference type="CDD" id="cd07984">
    <property type="entry name" value="LPLAT_LABLAT-like"/>
    <property type="match status" value="1"/>
</dbReference>
<organism evidence="8 9">
    <name type="scientific">Mesosutterella porci</name>
    <dbReference type="NCBI Taxonomy" id="2915351"/>
    <lineage>
        <taxon>Bacteria</taxon>
        <taxon>Pseudomonadati</taxon>
        <taxon>Pseudomonadota</taxon>
        <taxon>Betaproteobacteria</taxon>
        <taxon>Burkholderiales</taxon>
        <taxon>Sutterellaceae</taxon>
        <taxon>Mesosutterella</taxon>
    </lineage>
</organism>
<evidence type="ECO:0000256" key="6">
    <source>
        <dbReference type="ARBA" id="ARBA00023315"/>
    </source>
</evidence>
<dbReference type="SUPFAM" id="SSF53448">
    <property type="entry name" value="Nucleotide-diphospho-sugar transferases"/>
    <property type="match status" value="1"/>
</dbReference>
<dbReference type="InterPro" id="IPR029044">
    <property type="entry name" value="Nucleotide-diphossugar_trans"/>
</dbReference>
<comment type="subcellular location">
    <subcellularLocation>
        <location evidence="1">Cell inner membrane</location>
    </subcellularLocation>
</comment>
<gene>
    <name evidence="8" type="ORF">MAF45_06140</name>
</gene>
<reference evidence="8 9" key="1">
    <citation type="submission" date="2022-02" db="EMBL/GenBank/DDBJ databases">
        <title>Mesosutterella porci, a novel member of the family Sutterellaceae from pig feces.</title>
        <authorList>
            <person name="Wylensek D."/>
            <person name="Clavel T."/>
        </authorList>
    </citation>
    <scope>NUCLEOTIDE SEQUENCE [LARGE SCALE GENOMIC DNA]</scope>
    <source>
        <strain evidence="9">oilRF-744-wt-GAM-9</strain>
    </source>
</reference>
<dbReference type="PANTHER" id="PTHR10859:SF91">
    <property type="entry name" value="DOLICHYL-PHOSPHATE BETA-GLUCOSYLTRANSFERASE"/>
    <property type="match status" value="1"/>
</dbReference>